<feature type="compositionally biased region" description="Low complexity" evidence="2">
    <location>
        <begin position="162"/>
        <end position="180"/>
    </location>
</feature>
<feature type="chain" id="PRO_5040137919" description="Yeast cell wall synthesis Kre9/Knh1-like N-terminal domain-containing protein" evidence="3">
    <location>
        <begin position="21"/>
        <end position="260"/>
    </location>
</feature>
<gene>
    <name evidence="5" type="ORF">DFH94DRAFT_776794</name>
</gene>
<dbReference type="Pfam" id="PF10342">
    <property type="entry name" value="Kre9_KNH"/>
    <property type="match status" value="1"/>
</dbReference>
<feature type="domain" description="Yeast cell wall synthesis Kre9/Knh1-like N-terminal" evidence="4">
    <location>
        <begin position="26"/>
        <end position="118"/>
    </location>
</feature>
<dbReference type="Proteomes" id="UP000759537">
    <property type="component" value="Unassembled WGS sequence"/>
</dbReference>
<reference evidence="5" key="2">
    <citation type="journal article" date="2020" name="Nat. Commun.">
        <title>Large-scale genome sequencing of mycorrhizal fungi provides insights into the early evolution of symbiotic traits.</title>
        <authorList>
            <person name="Miyauchi S."/>
            <person name="Kiss E."/>
            <person name="Kuo A."/>
            <person name="Drula E."/>
            <person name="Kohler A."/>
            <person name="Sanchez-Garcia M."/>
            <person name="Morin E."/>
            <person name="Andreopoulos B."/>
            <person name="Barry K.W."/>
            <person name="Bonito G."/>
            <person name="Buee M."/>
            <person name="Carver A."/>
            <person name="Chen C."/>
            <person name="Cichocki N."/>
            <person name="Clum A."/>
            <person name="Culley D."/>
            <person name="Crous P.W."/>
            <person name="Fauchery L."/>
            <person name="Girlanda M."/>
            <person name="Hayes R.D."/>
            <person name="Keri Z."/>
            <person name="LaButti K."/>
            <person name="Lipzen A."/>
            <person name="Lombard V."/>
            <person name="Magnuson J."/>
            <person name="Maillard F."/>
            <person name="Murat C."/>
            <person name="Nolan M."/>
            <person name="Ohm R.A."/>
            <person name="Pangilinan J."/>
            <person name="Pereira M.F."/>
            <person name="Perotto S."/>
            <person name="Peter M."/>
            <person name="Pfister S."/>
            <person name="Riley R."/>
            <person name="Sitrit Y."/>
            <person name="Stielow J.B."/>
            <person name="Szollosi G."/>
            <person name="Zifcakova L."/>
            <person name="Stursova M."/>
            <person name="Spatafora J.W."/>
            <person name="Tedersoo L."/>
            <person name="Vaario L.M."/>
            <person name="Yamada A."/>
            <person name="Yan M."/>
            <person name="Wang P."/>
            <person name="Xu J."/>
            <person name="Bruns T."/>
            <person name="Baldrian P."/>
            <person name="Vilgalys R."/>
            <person name="Dunand C."/>
            <person name="Henrissat B."/>
            <person name="Grigoriev I.V."/>
            <person name="Hibbett D."/>
            <person name="Nagy L.G."/>
            <person name="Martin F.M."/>
        </authorList>
    </citation>
    <scope>NUCLEOTIDE SEQUENCE</scope>
    <source>
        <strain evidence="5">Prilba</strain>
    </source>
</reference>
<dbReference type="InterPro" id="IPR018466">
    <property type="entry name" value="Kre9/Knh1-like_N"/>
</dbReference>
<name>A0A9P5JWY6_9AGAM</name>
<dbReference type="PANTHER" id="PTHR40633">
    <property type="entry name" value="MATRIX PROTEIN, PUTATIVE (AFU_ORTHOLOGUE AFUA_8G05410)-RELATED"/>
    <property type="match status" value="1"/>
</dbReference>
<comment type="caution">
    <text evidence="5">The sequence shown here is derived from an EMBL/GenBank/DDBJ whole genome shotgun (WGS) entry which is preliminary data.</text>
</comment>
<dbReference type="InterPro" id="IPR052982">
    <property type="entry name" value="SRP1/TIP1-like"/>
</dbReference>
<evidence type="ECO:0000313" key="5">
    <source>
        <dbReference type="EMBL" id="KAF8468042.1"/>
    </source>
</evidence>
<dbReference type="OrthoDB" id="2432613at2759"/>
<proteinExistence type="predicted"/>
<evidence type="ECO:0000256" key="1">
    <source>
        <dbReference type="ARBA" id="ARBA00022729"/>
    </source>
</evidence>
<evidence type="ECO:0000256" key="2">
    <source>
        <dbReference type="SAM" id="MobiDB-lite"/>
    </source>
</evidence>
<evidence type="ECO:0000259" key="4">
    <source>
        <dbReference type="Pfam" id="PF10342"/>
    </source>
</evidence>
<feature type="signal peptide" evidence="3">
    <location>
        <begin position="1"/>
        <end position="20"/>
    </location>
</feature>
<sequence>MFSRATFSAFVLSMALVALADPVPSSPSPGQIFNAGSTCQIAWTPDTTGLWKTMNIQLMTGDNLQMVALTTVATAVDGTASPGTFSYPCPAVTPNSAIYFYQFSHNASDLLWTGRFAIADATGATTPPPNATQPDGEAIPWGKGALVDPSKAVPPPSYLPASGSTSSNSTTGGPAAVPASSATPTLVVSTSSAGANTPLVAVPSGAVTASDSGSPAAASSSAPASGSNSNGALMLGALSARAAQGGVALAVIAGAFTFMV</sequence>
<accession>A0A9P5JWY6</accession>
<feature type="region of interest" description="Disordered" evidence="2">
    <location>
        <begin position="123"/>
        <end position="180"/>
    </location>
</feature>
<organism evidence="5 6">
    <name type="scientific">Russula ochroleuca</name>
    <dbReference type="NCBI Taxonomy" id="152965"/>
    <lineage>
        <taxon>Eukaryota</taxon>
        <taxon>Fungi</taxon>
        <taxon>Dikarya</taxon>
        <taxon>Basidiomycota</taxon>
        <taxon>Agaricomycotina</taxon>
        <taxon>Agaricomycetes</taxon>
        <taxon>Russulales</taxon>
        <taxon>Russulaceae</taxon>
        <taxon>Russula</taxon>
    </lineage>
</organism>
<feature type="region of interest" description="Disordered" evidence="2">
    <location>
        <begin position="205"/>
        <end position="227"/>
    </location>
</feature>
<keyword evidence="6" id="KW-1185">Reference proteome</keyword>
<dbReference type="PANTHER" id="PTHR40633:SF1">
    <property type="entry name" value="GPI ANCHORED SERINE-THREONINE RICH PROTEIN (AFU_ORTHOLOGUE AFUA_1G03630)"/>
    <property type="match status" value="1"/>
</dbReference>
<keyword evidence="1 3" id="KW-0732">Signal</keyword>
<evidence type="ECO:0000256" key="3">
    <source>
        <dbReference type="SAM" id="SignalP"/>
    </source>
</evidence>
<evidence type="ECO:0000313" key="6">
    <source>
        <dbReference type="Proteomes" id="UP000759537"/>
    </source>
</evidence>
<reference evidence="5" key="1">
    <citation type="submission" date="2019-10" db="EMBL/GenBank/DDBJ databases">
        <authorList>
            <consortium name="DOE Joint Genome Institute"/>
            <person name="Kuo A."/>
            <person name="Miyauchi S."/>
            <person name="Kiss E."/>
            <person name="Drula E."/>
            <person name="Kohler A."/>
            <person name="Sanchez-Garcia M."/>
            <person name="Andreopoulos B."/>
            <person name="Barry K.W."/>
            <person name="Bonito G."/>
            <person name="Buee M."/>
            <person name="Carver A."/>
            <person name="Chen C."/>
            <person name="Cichocki N."/>
            <person name="Clum A."/>
            <person name="Culley D."/>
            <person name="Crous P.W."/>
            <person name="Fauchery L."/>
            <person name="Girlanda M."/>
            <person name="Hayes R."/>
            <person name="Keri Z."/>
            <person name="LaButti K."/>
            <person name="Lipzen A."/>
            <person name="Lombard V."/>
            <person name="Magnuson J."/>
            <person name="Maillard F."/>
            <person name="Morin E."/>
            <person name="Murat C."/>
            <person name="Nolan M."/>
            <person name="Ohm R."/>
            <person name="Pangilinan J."/>
            <person name="Pereira M."/>
            <person name="Perotto S."/>
            <person name="Peter M."/>
            <person name="Riley R."/>
            <person name="Sitrit Y."/>
            <person name="Stielow B."/>
            <person name="Szollosi G."/>
            <person name="Zifcakova L."/>
            <person name="Stursova M."/>
            <person name="Spatafora J.W."/>
            <person name="Tedersoo L."/>
            <person name="Vaario L.-M."/>
            <person name="Yamada A."/>
            <person name="Yan M."/>
            <person name="Wang P."/>
            <person name="Xu J."/>
            <person name="Bruns T."/>
            <person name="Baldrian P."/>
            <person name="Vilgalys R."/>
            <person name="Henrissat B."/>
            <person name="Grigoriev I.V."/>
            <person name="Hibbett D."/>
            <person name="Nagy L.G."/>
            <person name="Martin F.M."/>
        </authorList>
    </citation>
    <scope>NUCLEOTIDE SEQUENCE</scope>
    <source>
        <strain evidence="5">Prilba</strain>
    </source>
</reference>
<dbReference type="EMBL" id="WHVB01000033">
    <property type="protein sequence ID" value="KAF8468042.1"/>
    <property type="molecule type" value="Genomic_DNA"/>
</dbReference>
<dbReference type="AlphaFoldDB" id="A0A9P5JWY6"/>
<feature type="compositionally biased region" description="Low complexity" evidence="2">
    <location>
        <begin position="209"/>
        <end position="227"/>
    </location>
</feature>
<protein>
    <recommendedName>
        <fullName evidence="4">Yeast cell wall synthesis Kre9/Knh1-like N-terminal domain-containing protein</fullName>
    </recommendedName>
</protein>